<gene>
    <name evidence="9" type="ORF">GCM10020221_30620</name>
</gene>
<comment type="similarity">
    <text evidence="2">Belongs to the beta-class carbonic anhydrase family.</text>
</comment>
<keyword evidence="6" id="KW-0456">Lyase</keyword>
<keyword evidence="4" id="KW-0479">Metal-binding</keyword>
<evidence type="ECO:0000256" key="8">
    <source>
        <dbReference type="ARBA" id="ARBA00048348"/>
    </source>
</evidence>
<comment type="catalytic activity">
    <reaction evidence="8">
        <text>hydrogencarbonate + H(+) = CO2 + H2O</text>
        <dbReference type="Rhea" id="RHEA:10748"/>
        <dbReference type="ChEBI" id="CHEBI:15377"/>
        <dbReference type="ChEBI" id="CHEBI:15378"/>
        <dbReference type="ChEBI" id="CHEBI:16526"/>
        <dbReference type="ChEBI" id="CHEBI:17544"/>
        <dbReference type="EC" id="4.2.1.1"/>
    </reaction>
</comment>
<dbReference type="SUPFAM" id="SSF53056">
    <property type="entry name" value="beta-carbonic anhydrase, cab"/>
    <property type="match status" value="1"/>
</dbReference>
<evidence type="ECO:0000256" key="1">
    <source>
        <dbReference type="ARBA" id="ARBA00001947"/>
    </source>
</evidence>
<dbReference type="InterPro" id="IPR036874">
    <property type="entry name" value="Carbonic_anhydrase_sf"/>
</dbReference>
<dbReference type="EC" id="4.2.1.1" evidence="3"/>
<evidence type="ECO:0000256" key="7">
    <source>
        <dbReference type="ARBA" id="ARBA00024993"/>
    </source>
</evidence>
<sequence>MRNVGNMMPPPGNDAVCDSVAAAVEYAVEVLKVASITVCGHSGCGAMQALLDTAAPGADAAAPQTPLARWLRHGRPSLARMQRIGRLGRGEVALAERPVADDIERLALVNVMQQLDHLMAHSCVARRVAEGTLHLQGMYFHVAEAQAYVLDRRSRTFAAVRPGVLDAV</sequence>
<dbReference type="Gene3D" id="3.40.1050.10">
    <property type="entry name" value="Carbonic anhydrase"/>
    <property type="match status" value="1"/>
</dbReference>
<accession>A0ABP6JGT7</accession>
<name>A0ABP6JGT7_STRTU</name>
<dbReference type="Proteomes" id="UP001501102">
    <property type="component" value="Unassembled WGS sequence"/>
</dbReference>
<dbReference type="InterPro" id="IPR001765">
    <property type="entry name" value="Carbonic_anhydrase"/>
</dbReference>
<organism evidence="9 10">
    <name type="scientific">Streptomyces thioluteus</name>
    <dbReference type="NCBI Taxonomy" id="66431"/>
    <lineage>
        <taxon>Bacteria</taxon>
        <taxon>Bacillati</taxon>
        <taxon>Actinomycetota</taxon>
        <taxon>Actinomycetes</taxon>
        <taxon>Kitasatosporales</taxon>
        <taxon>Streptomycetaceae</taxon>
        <taxon>Streptomyces</taxon>
    </lineage>
</organism>
<reference evidence="10" key="1">
    <citation type="journal article" date="2019" name="Int. J. Syst. Evol. Microbiol.">
        <title>The Global Catalogue of Microorganisms (GCM) 10K type strain sequencing project: providing services to taxonomists for standard genome sequencing and annotation.</title>
        <authorList>
            <consortium name="The Broad Institute Genomics Platform"/>
            <consortium name="The Broad Institute Genome Sequencing Center for Infectious Disease"/>
            <person name="Wu L."/>
            <person name="Ma J."/>
        </authorList>
    </citation>
    <scope>NUCLEOTIDE SEQUENCE [LARGE SCALE GENOMIC DNA]</scope>
    <source>
        <strain evidence="10">JCM 4087</strain>
    </source>
</reference>
<dbReference type="Pfam" id="PF00484">
    <property type="entry name" value="Pro_CA"/>
    <property type="match status" value="1"/>
</dbReference>
<evidence type="ECO:0000256" key="3">
    <source>
        <dbReference type="ARBA" id="ARBA00012925"/>
    </source>
</evidence>
<evidence type="ECO:0000256" key="2">
    <source>
        <dbReference type="ARBA" id="ARBA00006217"/>
    </source>
</evidence>
<keyword evidence="10" id="KW-1185">Reference proteome</keyword>
<proteinExistence type="inferred from homology"/>
<protein>
    <recommendedName>
        <fullName evidence="3">carbonic anhydrase</fullName>
        <ecNumber evidence="3">4.2.1.1</ecNumber>
    </recommendedName>
</protein>
<dbReference type="PANTHER" id="PTHR11002">
    <property type="entry name" value="CARBONIC ANHYDRASE"/>
    <property type="match status" value="1"/>
</dbReference>
<comment type="function">
    <text evidence="7">Catalyzes the reversible hydration of carbon dioxide to form bicarbonate.</text>
</comment>
<dbReference type="EMBL" id="BAAAXZ010000114">
    <property type="protein sequence ID" value="GAA2932687.1"/>
    <property type="molecule type" value="Genomic_DNA"/>
</dbReference>
<comment type="cofactor">
    <cofactor evidence="1">
        <name>Zn(2+)</name>
        <dbReference type="ChEBI" id="CHEBI:29105"/>
    </cofactor>
</comment>
<evidence type="ECO:0000256" key="4">
    <source>
        <dbReference type="ARBA" id="ARBA00022723"/>
    </source>
</evidence>
<comment type="caution">
    <text evidence="9">The sequence shown here is derived from an EMBL/GenBank/DDBJ whole genome shotgun (WGS) entry which is preliminary data.</text>
</comment>
<evidence type="ECO:0000256" key="6">
    <source>
        <dbReference type="ARBA" id="ARBA00023239"/>
    </source>
</evidence>
<evidence type="ECO:0000313" key="10">
    <source>
        <dbReference type="Proteomes" id="UP001501102"/>
    </source>
</evidence>
<evidence type="ECO:0000256" key="5">
    <source>
        <dbReference type="ARBA" id="ARBA00022833"/>
    </source>
</evidence>
<evidence type="ECO:0000313" key="9">
    <source>
        <dbReference type="EMBL" id="GAA2932687.1"/>
    </source>
</evidence>
<dbReference type="PANTHER" id="PTHR11002:SF76">
    <property type="entry name" value="CARBONIC ANHYDRASE"/>
    <property type="match status" value="1"/>
</dbReference>
<dbReference type="SMART" id="SM00947">
    <property type="entry name" value="Pro_CA"/>
    <property type="match status" value="1"/>
</dbReference>
<keyword evidence="5" id="KW-0862">Zinc</keyword>